<reference evidence="2 3" key="1">
    <citation type="submission" date="2019-08" db="EMBL/GenBank/DDBJ databases">
        <title>Amphibian skin-associated Pigmentiphaga: genome sequence and occurrence across geography and hosts.</title>
        <authorList>
            <person name="Bletz M.C."/>
            <person name="Bunk B."/>
            <person name="Sproeer C."/>
            <person name="Biwer P."/>
            <person name="Reiter S."/>
            <person name="Rabemananjara F.C.E."/>
            <person name="Schulz S."/>
            <person name="Overmann J."/>
            <person name="Vences M."/>
        </authorList>
    </citation>
    <scope>NUCLEOTIDE SEQUENCE [LARGE SCALE GENOMIC DNA]</scope>
    <source>
        <strain evidence="2 3">Mada1488</strain>
    </source>
</reference>
<dbReference type="OrthoDB" id="1679451at2"/>
<sequence length="239" mass="27159">MVHDNWMTASCNTLGVDLSSPNFFMYRNALLHPVRLLTGFVLLGLLSCYPLSFVMPARMGWENGAVENIQVVVLLIGLMLAIAYAARTVDRVEHRFWLMVAPFWLIFIGRELSWGAVFLKPIHINEEGPGFSSSLLWYKPAVYPFLGLLLAVSAYLILRHRLWRVIWKLIRNGQFPLLQLGLSVIAILVSTNTEGHGWHDFNLPKPQLQVMEELVEVAAYVSLLAAQLRIRYGMGLIKR</sequence>
<gene>
    <name evidence="2" type="ORF">FXN63_17890</name>
</gene>
<evidence type="ECO:0000313" key="2">
    <source>
        <dbReference type="EMBL" id="QEI07500.1"/>
    </source>
</evidence>
<feature type="transmembrane region" description="Helical" evidence="1">
    <location>
        <begin position="69"/>
        <end position="89"/>
    </location>
</feature>
<dbReference type="EMBL" id="CP043046">
    <property type="protein sequence ID" value="QEI07500.1"/>
    <property type="molecule type" value="Genomic_DNA"/>
</dbReference>
<keyword evidence="1" id="KW-0472">Membrane</keyword>
<feature type="transmembrane region" description="Helical" evidence="1">
    <location>
        <begin position="34"/>
        <end position="57"/>
    </location>
</feature>
<evidence type="ECO:0000313" key="3">
    <source>
        <dbReference type="Proteomes" id="UP000325161"/>
    </source>
</evidence>
<feature type="transmembrane region" description="Helical" evidence="1">
    <location>
        <begin position="137"/>
        <end position="157"/>
    </location>
</feature>
<keyword evidence="1" id="KW-0812">Transmembrane</keyword>
<organism evidence="2 3">
    <name type="scientific">Pigmentiphaga aceris</name>
    <dbReference type="NCBI Taxonomy" id="1940612"/>
    <lineage>
        <taxon>Bacteria</taxon>
        <taxon>Pseudomonadati</taxon>
        <taxon>Pseudomonadota</taxon>
        <taxon>Betaproteobacteria</taxon>
        <taxon>Burkholderiales</taxon>
        <taxon>Alcaligenaceae</taxon>
        <taxon>Pigmentiphaga</taxon>
    </lineage>
</organism>
<dbReference type="RefSeq" id="WP_148816547.1">
    <property type="nucleotide sequence ID" value="NZ_CP043046.1"/>
</dbReference>
<evidence type="ECO:0000256" key="1">
    <source>
        <dbReference type="SAM" id="Phobius"/>
    </source>
</evidence>
<keyword evidence="3" id="KW-1185">Reference proteome</keyword>
<dbReference type="AlphaFoldDB" id="A0A5C0B2T3"/>
<keyword evidence="1" id="KW-1133">Transmembrane helix</keyword>
<dbReference type="KEGG" id="pacr:FXN63_17890"/>
<proteinExistence type="predicted"/>
<accession>A0A5C0B2T3</accession>
<feature type="transmembrane region" description="Helical" evidence="1">
    <location>
        <begin position="96"/>
        <end position="117"/>
    </location>
</feature>
<dbReference type="Proteomes" id="UP000325161">
    <property type="component" value="Chromosome"/>
</dbReference>
<protein>
    <submittedName>
        <fullName evidence="2">Uncharacterized protein</fullName>
    </submittedName>
</protein>
<name>A0A5C0B2T3_9BURK</name>